<dbReference type="Pfam" id="PF00383">
    <property type="entry name" value="dCMP_cyt_deam_1"/>
    <property type="match status" value="1"/>
</dbReference>
<dbReference type="InterPro" id="IPR016193">
    <property type="entry name" value="Cytidine_deaminase-like"/>
</dbReference>
<organism evidence="2">
    <name type="scientific">Telmatobacter sp. DSM 110680</name>
    <dbReference type="NCBI Taxonomy" id="3036704"/>
    <lineage>
        <taxon>Bacteria</taxon>
        <taxon>Pseudomonadati</taxon>
        <taxon>Acidobacteriota</taxon>
        <taxon>Terriglobia</taxon>
        <taxon>Terriglobales</taxon>
        <taxon>Acidobacteriaceae</taxon>
        <taxon>Telmatobacter</taxon>
    </lineage>
</organism>
<dbReference type="SUPFAM" id="SSF53927">
    <property type="entry name" value="Cytidine deaminase-like"/>
    <property type="match status" value="1"/>
</dbReference>
<name>A0AAU7DJM9_9BACT</name>
<reference evidence="2" key="1">
    <citation type="submission" date="2023-03" db="EMBL/GenBank/DDBJ databases">
        <title>Edaphobacter sp.</title>
        <authorList>
            <person name="Huber K.J."/>
            <person name="Papendorf J."/>
            <person name="Pilke C."/>
            <person name="Bunk B."/>
            <person name="Sproeer C."/>
            <person name="Pester M."/>
        </authorList>
    </citation>
    <scope>NUCLEOTIDE SEQUENCE</scope>
    <source>
        <strain evidence="2">DSM 110680</strain>
    </source>
</reference>
<feature type="domain" description="CMP/dCMP-type deaminase" evidence="1">
    <location>
        <begin position="36"/>
        <end position="148"/>
    </location>
</feature>
<dbReference type="InterPro" id="IPR002125">
    <property type="entry name" value="CMP_dCMP_dom"/>
</dbReference>
<dbReference type="PANTHER" id="PTHR11079:SF162">
    <property type="entry name" value="RIBOFLAVIN BIOSYNTHESIS PROTEIN PYRD, CHLOROPLASTIC"/>
    <property type="match status" value="1"/>
</dbReference>
<dbReference type="PROSITE" id="PS51318">
    <property type="entry name" value="TAT"/>
    <property type="match status" value="1"/>
</dbReference>
<dbReference type="RefSeq" id="WP_348262760.1">
    <property type="nucleotide sequence ID" value="NZ_CP121196.1"/>
</dbReference>
<proteinExistence type="predicted"/>
<dbReference type="AlphaFoldDB" id="A0AAU7DJM9"/>
<dbReference type="EC" id="3.5.4.33" evidence="2"/>
<dbReference type="EMBL" id="CP121196">
    <property type="protein sequence ID" value="XBH17535.1"/>
    <property type="molecule type" value="Genomic_DNA"/>
</dbReference>
<dbReference type="PROSITE" id="PS51747">
    <property type="entry name" value="CYT_DCMP_DEAMINASES_2"/>
    <property type="match status" value="1"/>
</dbReference>
<keyword evidence="2" id="KW-0378">Hydrolase</keyword>
<evidence type="ECO:0000313" key="2">
    <source>
        <dbReference type="EMBL" id="XBH17535.1"/>
    </source>
</evidence>
<dbReference type="Gene3D" id="3.40.140.10">
    <property type="entry name" value="Cytidine Deaminase, domain 2"/>
    <property type="match status" value="1"/>
</dbReference>
<dbReference type="PANTHER" id="PTHR11079">
    <property type="entry name" value="CYTOSINE DEAMINASE FAMILY MEMBER"/>
    <property type="match status" value="1"/>
</dbReference>
<gene>
    <name evidence="2" type="ORF">P8935_23585</name>
</gene>
<dbReference type="CDD" id="cd01285">
    <property type="entry name" value="nucleoside_deaminase"/>
    <property type="match status" value="1"/>
</dbReference>
<protein>
    <submittedName>
        <fullName evidence="2">Nucleoside deaminase</fullName>
        <ecNumber evidence="2">3.5.4.33</ecNumber>
    </submittedName>
</protein>
<sequence>MNVSRRSFLAQTAAASFSLGILDTPALATDSGNAIDRERMRSMAAFTAETLSTDHPVPFGADIVSTATGERLMRALNRVGPDHDPSAHAETLAIRLACAKLSTGSLKGYTLYTTCEPCAMCMACALWAGLDRLVFGATIADAARFVSQITIAAKEVARRTDLHCVVAGPVEREVCVKLFTDPRMQKTFAMWKKS</sequence>
<dbReference type="GO" id="GO:0052717">
    <property type="term" value="F:tRNA-specific adenosine-34 deaminase activity"/>
    <property type="evidence" value="ECO:0007669"/>
    <property type="project" value="UniProtKB-EC"/>
</dbReference>
<dbReference type="InterPro" id="IPR006311">
    <property type="entry name" value="TAT_signal"/>
</dbReference>
<evidence type="ECO:0000259" key="1">
    <source>
        <dbReference type="PROSITE" id="PS51747"/>
    </source>
</evidence>
<accession>A0AAU7DJM9</accession>